<feature type="region of interest" description="Disordered" evidence="1">
    <location>
        <begin position="1"/>
        <end position="54"/>
    </location>
</feature>
<evidence type="ECO:0000256" key="1">
    <source>
        <dbReference type="SAM" id="MobiDB-lite"/>
    </source>
</evidence>
<feature type="compositionally biased region" description="Basic and acidic residues" evidence="1">
    <location>
        <begin position="10"/>
        <end position="29"/>
    </location>
</feature>
<dbReference type="SUPFAM" id="SSF52540">
    <property type="entry name" value="P-loop containing nucleoside triphosphate hydrolases"/>
    <property type="match status" value="1"/>
</dbReference>
<dbReference type="InterPro" id="IPR003495">
    <property type="entry name" value="CobW/HypB/UreG_nucleotide-bd"/>
</dbReference>
<dbReference type="Proteomes" id="UP000186817">
    <property type="component" value="Unassembled WGS sequence"/>
</dbReference>
<comment type="caution">
    <text evidence="3">The sequence shown here is derived from an EMBL/GenBank/DDBJ whole genome shotgun (WGS) entry which is preliminary data.</text>
</comment>
<dbReference type="Pfam" id="PF02492">
    <property type="entry name" value="cobW"/>
    <property type="match status" value="1"/>
</dbReference>
<feature type="domain" description="CobW/HypB/UreG nucleotide-binding" evidence="2">
    <location>
        <begin position="503"/>
        <end position="673"/>
    </location>
</feature>
<dbReference type="EMBL" id="LSRX01002011">
    <property type="protein sequence ID" value="OLP76484.1"/>
    <property type="molecule type" value="Genomic_DNA"/>
</dbReference>
<dbReference type="Gene3D" id="3.40.50.300">
    <property type="entry name" value="P-loop containing nucleotide triphosphate hydrolases"/>
    <property type="match status" value="1"/>
</dbReference>
<feature type="region of interest" description="Disordered" evidence="1">
    <location>
        <begin position="332"/>
        <end position="362"/>
    </location>
</feature>
<evidence type="ECO:0000313" key="3">
    <source>
        <dbReference type="EMBL" id="OLP76484.1"/>
    </source>
</evidence>
<dbReference type="OrthoDB" id="422161at2759"/>
<gene>
    <name evidence="3" type="primary">Cbwd1</name>
    <name evidence="3" type="ORF">AK812_SmicGene43574</name>
</gene>
<dbReference type="InterPro" id="IPR027417">
    <property type="entry name" value="P-loop_NTPase"/>
</dbReference>
<name>A0A1Q9C0N8_SYMMI</name>
<dbReference type="PANTHER" id="PTHR13748:SF62">
    <property type="entry name" value="COBW DOMAIN-CONTAINING PROTEIN"/>
    <property type="match status" value="1"/>
</dbReference>
<dbReference type="GO" id="GO:0005737">
    <property type="term" value="C:cytoplasm"/>
    <property type="evidence" value="ECO:0007669"/>
    <property type="project" value="TreeGrafter"/>
</dbReference>
<organism evidence="3 4">
    <name type="scientific">Symbiodinium microadriaticum</name>
    <name type="common">Dinoflagellate</name>
    <name type="synonym">Zooxanthella microadriatica</name>
    <dbReference type="NCBI Taxonomy" id="2951"/>
    <lineage>
        <taxon>Eukaryota</taxon>
        <taxon>Sar</taxon>
        <taxon>Alveolata</taxon>
        <taxon>Dinophyceae</taxon>
        <taxon>Suessiales</taxon>
        <taxon>Symbiodiniaceae</taxon>
        <taxon>Symbiodinium</taxon>
    </lineage>
</organism>
<dbReference type="CDD" id="cd03112">
    <property type="entry name" value="CobW-like"/>
    <property type="match status" value="1"/>
</dbReference>
<evidence type="ECO:0000313" key="4">
    <source>
        <dbReference type="Proteomes" id="UP000186817"/>
    </source>
</evidence>
<dbReference type="AlphaFoldDB" id="A0A1Q9C0N8"/>
<evidence type="ECO:0000259" key="2">
    <source>
        <dbReference type="Pfam" id="PF02492"/>
    </source>
</evidence>
<protein>
    <submittedName>
        <fullName evidence="3">COBW domain-containing protein 1</fullName>
    </submittedName>
</protein>
<sequence length="748" mass="81641">MALASVGKAASRDVVTEDEKGDEPKREGPPENARPAEATRPISSTFKSEPVTKSKVKARSGRVLSFVVEDSLPQDPALSLPDHVRQRWSVRLAEAASCAAAMGKPWKAHHPPLPWYAVELMRVCTGTTHLSSQLMALQAQRSKRSWMWKDGPLARMLASCGDMLTEAGSVIESVSAARCSQSSSFHATLRAMRERCLPAYLSEPTVPPCLSCTAEEAMSMTQTALTRLRGAGAALGLALRLEEPDFSGVVGEGIHQDFFILVPVVEMTLSNLGWLTKLVFLQLERDLSHVPAETAGAGGGPFADPSMKSTVGSPSINSAWAEQESQILDEAEAVQEEDPRTSPSQPAQEELEGASSAKANSRNARAALQEERFFDGVQLVNTALEAMLKDKLLVAAKEAIQQLRPVTSDAFVEVMTTLTAAKKTELADFFTVRTDLLVGLGALKRAVVDVSAALRPDRICRLLRPEDEALARKKTDLEGRLLWVLAWIKKMGKRRKALALQPTTLLNYILEQNHGKKIAIIENEFGEVGIDDALLNTKSAVTEENVIEMNNGCICCTVRGDLIAGLKRLDAAASEPCQGKPLDGIIIETTGLADPAPVAQTFFADDFVSANMVLDGILTVVDSKHIIGQLQEDKPEGAVNEAVEQIAFADRILLNKRWTDLVSDAELDEVQREAIAGKQLAIDLAALTARTCIDWQWANPLSARMRLSIHSRRRMGVQLSRPQLSLGHHWHWVNRNWEYHADCAGILD</sequence>
<dbReference type="InterPro" id="IPR051316">
    <property type="entry name" value="Zinc-reg_GTPase_activator"/>
</dbReference>
<reference evidence="3 4" key="1">
    <citation type="submission" date="2016-02" db="EMBL/GenBank/DDBJ databases">
        <title>Genome analysis of coral dinoflagellate symbionts highlights evolutionary adaptations to a symbiotic lifestyle.</title>
        <authorList>
            <person name="Aranda M."/>
            <person name="Li Y."/>
            <person name="Liew Y.J."/>
            <person name="Baumgarten S."/>
            <person name="Simakov O."/>
            <person name="Wilson M."/>
            <person name="Piel J."/>
            <person name="Ashoor H."/>
            <person name="Bougouffa S."/>
            <person name="Bajic V.B."/>
            <person name="Ryu T."/>
            <person name="Ravasi T."/>
            <person name="Bayer T."/>
            <person name="Micklem G."/>
            <person name="Kim H."/>
            <person name="Bhak J."/>
            <person name="Lajeunesse T.C."/>
            <person name="Voolstra C.R."/>
        </authorList>
    </citation>
    <scope>NUCLEOTIDE SEQUENCE [LARGE SCALE GENOMIC DNA]</scope>
    <source>
        <strain evidence="3 4">CCMP2467</strain>
    </source>
</reference>
<dbReference type="PANTHER" id="PTHR13748">
    <property type="entry name" value="COBW-RELATED"/>
    <property type="match status" value="1"/>
</dbReference>
<keyword evidence="4" id="KW-1185">Reference proteome</keyword>
<proteinExistence type="predicted"/>
<feature type="region of interest" description="Disordered" evidence="1">
    <location>
        <begin position="292"/>
        <end position="314"/>
    </location>
</feature>
<accession>A0A1Q9C0N8</accession>